<protein>
    <recommendedName>
        <fullName evidence="1">DUF58 domain-containing protein</fullName>
    </recommendedName>
</protein>
<proteinExistence type="predicted"/>
<dbReference type="PANTHER" id="PTHR33608:SF7">
    <property type="entry name" value="DUF58 DOMAIN-CONTAINING PROTEIN"/>
    <property type="match status" value="1"/>
</dbReference>
<feature type="domain" description="DUF58" evidence="1">
    <location>
        <begin position="77"/>
        <end position="251"/>
    </location>
</feature>
<dbReference type="InterPro" id="IPR002881">
    <property type="entry name" value="DUF58"/>
</dbReference>
<evidence type="ECO:0000313" key="2">
    <source>
        <dbReference type="EMBL" id="CAA9520082.1"/>
    </source>
</evidence>
<dbReference type="EMBL" id="CADCWE010000009">
    <property type="protein sequence ID" value="CAA9520082.1"/>
    <property type="molecule type" value="Genomic_DNA"/>
</dbReference>
<accession>A0A6J4TD41</accession>
<gene>
    <name evidence="2" type="ORF">AVDCRST_MAG73-122</name>
</gene>
<dbReference type="AlphaFoldDB" id="A0A6J4TD41"/>
<evidence type="ECO:0000259" key="1">
    <source>
        <dbReference type="Pfam" id="PF01882"/>
    </source>
</evidence>
<dbReference type="PANTHER" id="PTHR33608">
    <property type="entry name" value="BLL2464 PROTEIN"/>
    <property type="match status" value="1"/>
</dbReference>
<name>A0A6J4TD41_9BACT</name>
<dbReference type="Gene3D" id="3.40.50.410">
    <property type="entry name" value="von Willebrand factor, type A domain"/>
    <property type="match status" value="1"/>
</dbReference>
<organism evidence="2">
    <name type="scientific">uncultured Thermomicrobiales bacterium</name>
    <dbReference type="NCBI Taxonomy" id="1645740"/>
    <lineage>
        <taxon>Bacteria</taxon>
        <taxon>Pseudomonadati</taxon>
        <taxon>Thermomicrobiota</taxon>
        <taxon>Thermomicrobia</taxon>
        <taxon>Thermomicrobiales</taxon>
        <taxon>environmental samples</taxon>
    </lineage>
</organism>
<dbReference type="SUPFAM" id="SSF53300">
    <property type="entry name" value="vWA-like"/>
    <property type="match status" value="1"/>
</dbReference>
<sequence length="337" mass="37041">MRLSLPSPIRRPAFLPGRTGADAPVPARTVGDALFDEELLGRLRRLVLMSQKTIAQGLAGEHRSRRRGSSPEFADFKSYSQGDDFRRIDWNTYARLDGLFVRLSEVTTEFNVHLLLDASNSMDWRGDDRGPTKFAYARRLAGALGYVSLWRFDRVVLAPFGAELAPRFGPAQGRAQAVPLLRHLETLAPLGQTDLPAILDAYARVRRRPGLVILVSDLLSGEPADLGGPLRELRARGWQATVVHVVDPAELLGAPMTGVGPGGRPAPSELIEVESGEKLRLTPTDPVLSRYRAAIETWLAELDAVCAAEGTTYLRLQTDWPVETLVLQMLHERGVVG</sequence>
<dbReference type="InterPro" id="IPR036465">
    <property type="entry name" value="vWFA_dom_sf"/>
</dbReference>
<dbReference type="Pfam" id="PF01882">
    <property type="entry name" value="DUF58"/>
    <property type="match status" value="1"/>
</dbReference>
<reference evidence="2" key="1">
    <citation type="submission" date="2020-02" db="EMBL/GenBank/DDBJ databases">
        <authorList>
            <person name="Meier V. D."/>
        </authorList>
    </citation>
    <scope>NUCLEOTIDE SEQUENCE</scope>
    <source>
        <strain evidence="2">AVDCRST_MAG73</strain>
    </source>
</reference>